<gene>
    <name evidence="10" type="ORF">Pyn_26896</name>
</gene>
<dbReference type="InterPro" id="IPR001701">
    <property type="entry name" value="Glyco_hydro_9"/>
</dbReference>
<evidence type="ECO:0000256" key="7">
    <source>
        <dbReference type="PROSITE-ProRule" id="PRU10060"/>
    </source>
</evidence>
<dbReference type="Gene3D" id="1.50.10.10">
    <property type="match status" value="1"/>
</dbReference>
<dbReference type="SUPFAM" id="SSF48371">
    <property type="entry name" value="ARM repeat"/>
    <property type="match status" value="1"/>
</dbReference>
<feature type="active site" evidence="7">
    <location>
        <position position="1018"/>
    </location>
</feature>
<dbReference type="STRING" id="2094558.A0A315AQQ9"/>
<name>A0A315AQQ9_PRUYE</name>
<comment type="caution">
    <text evidence="10">The sequence shown here is derived from an EMBL/GenBank/DDBJ whole genome shotgun (WGS) entry which is preliminary data.</text>
</comment>
<dbReference type="AlphaFoldDB" id="A0A315AQQ9"/>
<dbReference type="InterPro" id="IPR018221">
    <property type="entry name" value="Glyco_hydro_9_His_AS"/>
</dbReference>
<dbReference type="OrthoDB" id="338622at2759"/>
<evidence type="ECO:0000313" key="11">
    <source>
        <dbReference type="Proteomes" id="UP000250321"/>
    </source>
</evidence>
<dbReference type="InterPro" id="IPR012341">
    <property type="entry name" value="6hp_glycosidase-like_sf"/>
</dbReference>
<dbReference type="InterPro" id="IPR008928">
    <property type="entry name" value="6-hairpin_glycosidase_sf"/>
</dbReference>
<dbReference type="GO" id="GO:0005737">
    <property type="term" value="C:cytoplasm"/>
    <property type="evidence" value="ECO:0007669"/>
    <property type="project" value="TreeGrafter"/>
</dbReference>
<dbReference type="InterPro" id="IPR049916">
    <property type="entry name" value="WDR72-like"/>
</dbReference>
<accession>A0A315AQQ9</accession>
<reference evidence="10 11" key="1">
    <citation type="submission" date="2018-02" db="EMBL/GenBank/DDBJ databases">
        <title>Draft genome of wild Prunus yedoensis var. nudiflora.</title>
        <authorList>
            <person name="Baek S."/>
            <person name="Kim J.-H."/>
            <person name="Choi K."/>
            <person name="Kim G.-B."/>
            <person name="Cho A."/>
            <person name="Jang H."/>
            <person name="Shin C.-H."/>
            <person name="Yu H.-J."/>
            <person name="Mun J.-H."/>
        </authorList>
    </citation>
    <scope>NUCLEOTIDE SEQUENCE [LARGE SCALE GENOMIC DNA]</scope>
    <source>
        <strain evidence="11">cv. Jeju island</strain>
        <tissue evidence="10">Leaf</tissue>
    </source>
</reference>
<comment type="similarity">
    <text evidence="2 6 8">Belongs to the glycosyl hydrolase 9 (cellulase E) family.</text>
</comment>
<evidence type="ECO:0000256" key="1">
    <source>
        <dbReference type="ARBA" id="ARBA00000966"/>
    </source>
</evidence>
<evidence type="ECO:0000256" key="6">
    <source>
        <dbReference type="PROSITE-ProRule" id="PRU10059"/>
    </source>
</evidence>
<keyword evidence="11" id="KW-1185">Reference proteome</keyword>
<dbReference type="EMBL" id="PJQY01000182">
    <property type="protein sequence ID" value="PQQ16646.1"/>
    <property type="molecule type" value="Genomic_DNA"/>
</dbReference>
<keyword evidence="4 6" id="KW-0119">Carbohydrate metabolism</keyword>
<dbReference type="PANTHER" id="PTHR44099">
    <property type="entry name" value="RABCONNECTIN-3B, ISOFORM A"/>
    <property type="match status" value="1"/>
</dbReference>
<dbReference type="Pfam" id="PF00759">
    <property type="entry name" value="Glyco_hydro_9"/>
    <property type="match status" value="1"/>
</dbReference>
<keyword evidence="5 6" id="KW-0624">Polysaccharide degradation</keyword>
<evidence type="ECO:0000256" key="4">
    <source>
        <dbReference type="ARBA" id="ARBA00023277"/>
    </source>
</evidence>
<dbReference type="GO" id="GO:0030245">
    <property type="term" value="P:cellulose catabolic process"/>
    <property type="evidence" value="ECO:0007669"/>
    <property type="project" value="UniProtKB-KW"/>
</dbReference>
<evidence type="ECO:0000259" key="9">
    <source>
        <dbReference type="Pfam" id="PF00759"/>
    </source>
</evidence>
<protein>
    <recommendedName>
        <fullName evidence="8">Endoglucanase</fullName>
        <ecNumber evidence="8">3.2.1.4</ecNumber>
    </recommendedName>
</protein>
<evidence type="ECO:0000313" key="10">
    <source>
        <dbReference type="EMBL" id="PQQ16646.1"/>
    </source>
</evidence>
<comment type="catalytic activity">
    <reaction evidence="1 8">
        <text>Endohydrolysis of (1-&gt;4)-beta-D-glucosidic linkages in cellulose, lichenin and cereal beta-D-glucans.</text>
        <dbReference type="EC" id="3.2.1.4"/>
    </reaction>
</comment>
<feature type="active site" evidence="7">
    <location>
        <position position="1027"/>
    </location>
</feature>
<sequence length="1052" mass="115693">MLEECLLRFSLAFLHLWNVDPELDKLLITDMKLKRPESFIVASGFQGDKGSLTLMFPNLSATLELWRMSSEFCAMRSLTMVSLAQRMISLSHTSSNASSALAAFYTRNFADKIPDIKPPLLQLLVSFWQDESEHVRMAARSLFHCAASRAIPLPLCNKKASGCTNLSPPSGLGENEHVNSNIEETFANRLHSDQLPETQRISKVEEFNILAWLQSFEMQDWISCVGGTSQDAMTSHIIVAAALANWYPSLVKPCLAMLVVHPLMKLVMAMNEKYSSTAAELLAEGMESTWKQCISSEIPRLIGDIFFQIECVSGPTANSAAQSLAVPVGLREILVGVLLPSLAVADVPGFLTVMESQIWSTASDSPVHLVSLMTLIRVVRSSPRYLAQYLDKVIDFILQTVDPSNSVMRKTCFQSSMTALKEVVRAFPMVALNDTWTRLAVGDVIGERNNATIRVYDMQSVTKIKVLDASGPPGLPNLLAASSEMMLVTAISALSFSPDGEGLVAFSEHGLMIRWWSLGSVFWEKLSRNLVPVQCTKLIFVPPWEGFSPNSSRSSIMASIMGHDKQINIQEGTKGLSQADNLKLLIHNLDLSYRLEWVGERKVLLTRHGHELGTFLLVVPPLAANYDYGDALGKAILFFEGQRSGKLPTNQRVTWRGDSACSDGTPENVNLVGGYYDAGDNVKFGWPMAFSVSLLSWAAVEYQQQISSSNQLAYLRKAIRWGTDFILKAHTSPTTFYTQVGDGNADHQCWERPEDMDTPRTLYKITSSSPGSEPTAEAAAALASASIVFKVANTNYSATLLRHSKSLFDLADQHRASYQGYCPFYCSYSGYQDELLWAAAWLYKASGDIKYLNYVLTNQGWSKAANEFSWDNKFPGVQTLLAKEFHCGKTNLAKFKTDAESFVCALMPGSSSVQIRTTPVQCGSAFFSASQIRAFAKTQVDYILGKNPKNMSYMVGFGAKYPTQLHHRGSSIPSMKVHPTKVDCNGGYSGYYSSPNPNPNTHVGAVVGGPDVNDQFSDARSDYSHSEPTTYMNAAFVGAVAALVGQCNAVSL</sequence>
<organism evidence="10 11">
    <name type="scientific">Prunus yedoensis var. nudiflora</name>
    <dbReference type="NCBI Taxonomy" id="2094558"/>
    <lineage>
        <taxon>Eukaryota</taxon>
        <taxon>Viridiplantae</taxon>
        <taxon>Streptophyta</taxon>
        <taxon>Embryophyta</taxon>
        <taxon>Tracheophyta</taxon>
        <taxon>Spermatophyta</taxon>
        <taxon>Magnoliopsida</taxon>
        <taxon>eudicotyledons</taxon>
        <taxon>Gunneridae</taxon>
        <taxon>Pentapetalae</taxon>
        <taxon>rosids</taxon>
        <taxon>fabids</taxon>
        <taxon>Rosales</taxon>
        <taxon>Rosaceae</taxon>
        <taxon>Amygdaloideae</taxon>
        <taxon>Amygdaleae</taxon>
        <taxon>Prunus</taxon>
    </lineage>
</organism>
<dbReference type="InterPro" id="IPR033126">
    <property type="entry name" value="Glyco_hydro_9_Asp/Glu_AS"/>
</dbReference>
<keyword evidence="3 8" id="KW-0136">Cellulose degradation</keyword>
<dbReference type="SUPFAM" id="SSF48208">
    <property type="entry name" value="Six-hairpin glycosidases"/>
    <property type="match status" value="1"/>
</dbReference>
<dbReference type="PROSITE" id="PS00698">
    <property type="entry name" value="GH9_3"/>
    <property type="match status" value="1"/>
</dbReference>
<evidence type="ECO:0000256" key="5">
    <source>
        <dbReference type="ARBA" id="ARBA00023326"/>
    </source>
</evidence>
<evidence type="ECO:0000256" key="2">
    <source>
        <dbReference type="ARBA" id="ARBA00007072"/>
    </source>
</evidence>
<proteinExistence type="inferred from homology"/>
<keyword evidence="6 8" id="KW-0326">Glycosidase</keyword>
<feature type="domain" description="Glycoside hydrolase family 9" evidence="9">
    <location>
        <begin position="628"/>
        <end position="1040"/>
    </location>
</feature>
<dbReference type="GO" id="GO:0008810">
    <property type="term" value="F:cellulase activity"/>
    <property type="evidence" value="ECO:0007669"/>
    <property type="project" value="UniProtKB-EC"/>
</dbReference>
<evidence type="ECO:0000256" key="8">
    <source>
        <dbReference type="RuleBase" id="RU361166"/>
    </source>
</evidence>
<dbReference type="PROSITE" id="PS00592">
    <property type="entry name" value="GH9_2"/>
    <property type="match status" value="1"/>
</dbReference>
<dbReference type="PANTHER" id="PTHR44099:SF4">
    <property type="entry name" value="RABCONNECTIN-3B, ISOFORM A"/>
    <property type="match status" value="1"/>
</dbReference>
<dbReference type="Proteomes" id="UP000250321">
    <property type="component" value="Unassembled WGS sequence"/>
</dbReference>
<feature type="active site" evidence="6">
    <location>
        <position position="966"/>
    </location>
</feature>
<evidence type="ECO:0000256" key="3">
    <source>
        <dbReference type="ARBA" id="ARBA00023001"/>
    </source>
</evidence>
<keyword evidence="6 8" id="KW-0378">Hydrolase</keyword>
<dbReference type="InterPro" id="IPR016024">
    <property type="entry name" value="ARM-type_fold"/>
</dbReference>
<dbReference type="EC" id="3.2.1.4" evidence="8"/>